<evidence type="ECO:0000313" key="1">
    <source>
        <dbReference type="EMBL" id="KYQ49773.1"/>
    </source>
</evidence>
<organism evidence="1 2">
    <name type="scientific">Mycetomoellerius zeteki</name>
    <dbReference type="NCBI Taxonomy" id="64791"/>
    <lineage>
        <taxon>Eukaryota</taxon>
        <taxon>Metazoa</taxon>
        <taxon>Ecdysozoa</taxon>
        <taxon>Arthropoda</taxon>
        <taxon>Hexapoda</taxon>
        <taxon>Insecta</taxon>
        <taxon>Pterygota</taxon>
        <taxon>Neoptera</taxon>
        <taxon>Endopterygota</taxon>
        <taxon>Hymenoptera</taxon>
        <taxon>Apocrita</taxon>
        <taxon>Aculeata</taxon>
        <taxon>Formicoidea</taxon>
        <taxon>Formicidae</taxon>
        <taxon>Myrmicinae</taxon>
        <taxon>Mycetomoellerius</taxon>
    </lineage>
</organism>
<proteinExistence type="predicted"/>
<dbReference type="STRING" id="64791.A0A151WPP9"/>
<keyword evidence="2" id="KW-1185">Reference proteome</keyword>
<name>A0A151WPP9_9HYME</name>
<dbReference type="AlphaFoldDB" id="A0A151WPP9"/>
<gene>
    <name evidence="1" type="ORF">ALC60_11149</name>
</gene>
<evidence type="ECO:0000313" key="2">
    <source>
        <dbReference type="Proteomes" id="UP000075809"/>
    </source>
</evidence>
<dbReference type="Proteomes" id="UP000075809">
    <property type="component" value="Unassembled WGS sequence"/>
</dbReference>
<protein>
    <submittedName>
        <fullName evidence="1">Uncharacterized protein</fullName>
    </submittedName>
</protein>
<dbReference type="EMBL" id="KQ982861">
    <property type="protein sequence ID" value="KYQ49773.1"/>
    <property type="molecule type" value="Genomic_DNA"/>
</dbReference>
<accession>A0A151WPP9</accession>
<dbReference type="PANTHER" id="PTHR33053">
    <property type="entry name" value="PROTEIN, PUTATIVE-RELATED"/>
    <property type="match status" value="1"/>
</dbReference>
<reference evidence="1 2" key="1">
    <citation type="submission" date="2015-09" db="EMBL/GenBank/DDBJ databases">
        <title>Trachymyrmex zeteki WGS genome.</title>
        <authorList>
            <person name="Nygaard S."/>
            <person name="Hu H."/>
            <person name="Boomsma J."/>
            <person name="Zhang G."/>
        </authorList>
    </citation>
    <scope>NUCLEOTIDE SEQUENCE [LARGE SCALE GENOMIC DNA]</scope>
    <source>
        <strain evidence="1">Tzet28-1</strain>
        <tissue evidence="1">Whole body</tissue>
    </source>
</reference>
<sequence>MILLHFARWCKTLNVPTTHVNVLLKDIRKHKCFKSVFPSDVRTLLGTPRSSPFKIIPPGEYYHQGLVNELVRVLSKYDIQNVDLTLNIDGLPLSKSSGKQLWPILISVAGVQDVMYIGLEFPRKPRSLQDLKYYKATEFRQLLLYTGPITFQGLDIYLNFLILHVSIRILCMEDTSEEMINYADKLLQNFNETFTILYGEENVSFNVHAFLHLVNDVLKHGPLDSFSVFRFENFLQKIKNLIRRPQDTLSQLHRRYTERNIILLKNVAFDRTTYSVVLIGQYFTVEDFYILPCKSQLVGIYLASKLSDLRQWPFNGTIKKKCLRIPWKKNKNVIISLLYSHE</sequence>